<keyword evidence="3" id="KW-1185">Reference proteome</keyword>
<feature type="compositionally biased region" description="Low complexity" evidence="1">
    <location>
        <begin position="30"/>
        <end position="40"/>
    </location>
</feature>
<evidence type="ECO:0000256" key="1">
    <source>
        <dbReference type="SAM" id="MobiDB-lite"/>
    </source>
</evidence>
<proteinExistence type="predicted"/>
<reference evidence="3" key="1">
    <citation type="journal article" date="2013" name="Science">
        <title>Comparative analysis of bat genomes provides insight into the evolution of flight and immunity.</title>
        <authorList>
            <person name="Zhang G."/>
            <person name="Cowled C."/>
            <person name="Shi Z."/>
            <person name="Huang Z."/>
            <person name="Bishop-Lilly K.A."/>
            <person name="Fang X."/>
            <person name="Wynne J.W."/>
            <person name="Xiong Z."/>
            <person name="Baker M.L."/>
            <person name="Zhao W."/>
            <person name="Tachedjian M."/>
            <person name="Zhu Y."/>
            <person name="Zhou P."/>
            <person name="Jiang X."/>
            <person name="Ng J."/>
            <person name="Yang L."/>
            <person name="Wu L."/>
            <person name="Xiao J."/>
            <person name="Feng Y."/>
            <person name="Chen Y."/>
            <person name="Sun X."/>
            <person name="Zhang Y."/>
            <person name="Marsh G.A."/>
            <person name="Crameri G."/>
            <person name="Broder C.C."/>
            <person name="Frey K.G."/>
            <person name="Wang L.F."/>
            <person name="Wang J."/>
        </authorList>
    </citation>
    <scope>NUCLEOTIDE SEQUENCE [LARGE SCALE GENOMIC DNA]</scope>
</reference>
<evidence type="ECO:0000313" key="3">
    <source>
        <dbReference type="Proteomes" id="UP000010552"/>
    </source>
</evidence>
<evidence type="ECO:0000313" key="2">
    <source>
        <dbReference type="EMBL" id="ELK15631.1"/>
    </source>
</evidence>
<dbReference type="EMBL" id="KB030535">
    <property type="protein sequence ID" value="ELK15631.1"/>
    <property type="molecule type" value="Genomic_DNA"/>
</dbReference>
<accession>L5KXA3</accession>
<name>L5KXA3_PTEAL</name>
<dbReference type="AlphaFoldDB" id="L5KXA3"/>
<protein>
    <submittedName>
        <fullName evidence="2">Uncharacterized protein</fullName>
    </submittedName>
</protein>
<organism evidence="2 3">
    <name type="scientific">Pteropus alecto</name>
    <name type="common">Black flying fox</name>
    <dbReference type="NCBI Taxonomy" id="9402"/>
    <lineage>
        <taxon>Eukaryota</taxon>
        <taxon>Metazoa</taxon>
        <taxon>Chordata</taxon>
        <taxon>Craniata</taxon>
        <taxon>Vertebrata</taxon>
        <taxon>Euteleostomi</taxon>
        <taxon>Mammalia</taxon>
        <taxon>Eutheria</taxon>
        <taxon>Laurasiatheria</taxon>
        <taxon>Chiroptera</taxon>
        <taxon>Yinpterochiroptera</taxon>
        <taxon>Pteropodoidea</taxon>
        <taxon>Pteropodidae</taxon>
        <taxon>Pteropodinae</taxon>
        <taxon>Pteropus</taxon>
    </lineage>
</organism>
<dbReference type="InParanoid" id="L5KXA3"/>
<sequence length="106" mass="10783">MAAASPAPGSRALCLPVGGSGPSATSGSHQQLLQQQSPPSFRSAASCQEKGLPFLPNIACPPPPTLKPTTAFDMGGPLAPVLTSAFTLSMPLPICFPSSRNSFVSF</sequence>
<gene>
    <name evidence="2" type="ORF">PAL_GLEAN10005671</name>
</gene>
<feature type="region of interest" description="Disordered" evidence="1">
    <location>
        <begin position="1"/>
        <end position="44"/>
    </location>
</feature>
<dbReference type="Proteomes" id="UP000010552">
    <property type="component" value="Unassembled WGS sequence"/>
</dbReference>